<evidence type="ECO:0000256" key="5">
    <source>
        <dbReference type="SAM" id="Coils"/>
    </source>
</evidence>
<dbReference type="PANTHER" id="PTHR15922">
    <property type="entry name" value="NEUROBLASTOMA-AMPLIFIED SEQUENCE"/>
    <property type="match status" value="1"/>
</dbReference>
<dbReference type="FunCoup" id="A0A6P8HZL1">
    <property type="interactions" value="2781"/>
</dbReference>
<evidence type="ECO:0000259" key="7">
    <source>
        <dbReference type="Pfam" id="PF08314"/>
    </source>
</evidence>
<evidence type="ECO:0000256" key="1">
    <source>
        <dbReference type="ARBA" id="ARBA00004240"/>
    </source>
</evidence>
<keyword evidence="2" id="KW-0813">Transport</keyword>
<proteinExistence type="predicted"/>
<feature type="domain" description="Sec39" evidence="7">
    <location>
        <begin position="722"/>
        <end position="969"/>
    </location>
</feature>
<dbReference type="PANTHER" id="PTHR15922:SF2">
    <property type="entry name" value="NBAS SUBUNIT OF NRZ TETHERING COMPLEX"/>
    <property type="match status" value="1"/>
</dbReference>
<dbReference type="GO" id="GO:0006890">
    <property type="term" value="P:retrograde vesicle-mediated transport, Golgi to endoplasmic reticulum"/>
    <property type="evidence" value="ECO:0007669"/>
    <property type="project" value="InterPro"/>
</dbReference>
<protein>
    <submittedName>
        <fullName evidence="11">Neuroblastoma-amplified sequence-like isoform X1</fullName>
    </submittedName>
</protein>
<dbReference type="Pfam" id="PF15492">
    <property type="entry name" value="Nbas_N"/>
    <property type="match status" value="1"/>
</dbReference>
<dbReference type="GeneID" id="116294614"/>
<dbReference type="Proteomes" id="UP000515163">
    <property type="component" value="Unplaced"/>
</dbReference>
<dbReference type="InParanoid" id="A0A6P8HZL1"/>
<evidence type="ECO:0000256" key="3">
    <source>
        <dbReference type="ARBA" id="ARBA00022824"/>
    </source>
</evidence>
<organism evidence="10 11">
    <name type="scientific">Actinia tenebrosa</name>
    <name type="common">Australian red waratah sea anemone</name>
    <dbReference type="NCBI Taxonomy" id="6105"/>
    <lineage>
        <taxon>Eukaryota</taxon>
        <taxon>Metazoa</taxon>
        <taxon>Cnidaria</taxon>
        <taxon>Anthozoa</taxon>
        <taxon>Hexacorallia</taxon>
        <taxon>Actiniaria</taxon>
        <taxon>Actiniidae</taxon>
        <taxon>Actinia</taxon>
    </lineage>
</organism>
<keyword evidence="4" id="KW-0653">Protein transport</keyword>
<dbReference type="InterPro" id="IPR015943">
    <property type="entry name" value="WD40/YVTN_repeat-like_dom_sf"/>
</dbReference>
<dbReference type="KEGG" id="aten:116294614"/>
<dbReference type="InterPro" id="IPR054751">
    <property type="entry name" value="NBAS_C"/>
</dbReference>
<dbReference type="Pfam" id="PF22913">
    <property type="entry name" value="NBAS_11th"/>
    <property type="match status" value="1"/>
</dbReference>
<dbReference type="RefSeq" id="XP_031558110.1">
    <property type="nucleotide sequence ID" value="XM_031702250.1"/>
</dbReference>
<gene>
    <name evidence="11" type="primary">LOC116294614</name>
</gene>
<dbReference type="Pfam" id="PF08314">
    <property type="entry name" value="Sec39"/>
    <property type="match status" value="2"/>
</dbReference>
<dbReference type="InterPro" id="IPR013244">
    <property type="entry name" value="Sec39_domain"/>
</dbReference>
<feature type="region of interest" description="Disordered" evidence="6">
    <location>
        <begin position="1360"/>
        <end position="1380"/>
    </location>
</feature>
<keyword evidence="10" id="KW-1185">Reference proteome</keyword>
<feature type="coiled-coil region" evidence="5">
    <location>
        <begin position="1015"/>
        <end position="1042"/>
    </location>
</feature>
<feature type="domain" description="Sec39" evidence="7">
    <location>
        <begin position="1029"/>
        <end position="1365"/>
    </location>
</feature>
<evidence type="ECO:0000256" key="6">
    <source>
        <dbReference type="SAM" id="MobiDB-lite"/>
    </source>
</evidence>
<evidence type="ECO:0000313" key="11">
    <source>
        <dbReference type="RefSeq" id="XP_031558110.1"/>
    </source>
</evidence>
<name>A0A6P8HZL1_ACTTE</name>
<keyword evidence="5" id="KW-0175">Coiled coil</keyword>
<dbReference type="InterPro" id="IPR029145">
    <property type="entry name" value="NBAS_N"/>
</dbReference>
<dbReference type="InterPro" id="IPR036322">
    <property type="entry name" value="WD40_repeat_dom_sf"/>
</dbReference>
<comment type="subcellular location">
    <subcellularLocation>
        <location evidence="1">Endoplasmic reticulum</location>
    </subcellularLocation>
</comment>
<evidence type="ECO:0000313" key="10">
    <source>
        <dbReference type="Proteomes" id="UP000515163"/>
    </source>
</evidence>
<dbReference type="OrthoDB" id="27490at2759"/>
<feature type="domain" description="NBAS subunit of NRZ tethering complex C-terminal" evidence="9">
    <location>
        <begin position="1961"/>
        <end position="2089"/>
    </location>
</feature>
<accession>A0A6P8HZL1</accession>
<feature type="domain" description="Neuroblastoma-amplified sequence N-terminal" evidence="8">
    <location>
        <begin position="87"/>
        <end position="367"/>
    </location>
</feature>
<evidence type="ECO:0000256" key="2">
    <source>
        <dbReference type="ARBA" id="ARBA00022448"/>
    </source>
</evidence>
<keyword evidence="3" id="KW-0256">Endoplasmic reticulum</keyword>
<evidence type="ECO:0000259" key="9">
    <source>
        <dbReference type="Pfam" id="PF22913"/>
    </source>
</evidence>
<dbReference type="GO" id="GO:0000149">
    <property type="term" value="F:SNARE binding"/>
    <property type="evidence" value="ECO:0007669"/>
    <property type="project" value="TreeGrafter"/>
</dbReference>
<dbReference type="GO" id="GO:0070939">
    <property type="term" value="C:Dsl1/NZR complex"/>
    <property type="evidence" value="ECO:0007669"/>
    <property type="project" value="TreeGrafter"/>
</dbReference>
<reference evidence="11" key="1">
    <citation type="submission" date="2025-08" db="UniProtKB">
        <authorList>
            <consortium name="RefSeq"/>
        </authorList>
    </citation>
    <scope>IDENTIFICATION</scope>
    <source>
        <tissue evidence="11">Tentacle</tissue>
    </source>
</reference>
<dbReference type="SUPFAM" id="SSF50978">
    <property type="entry name" value="WD40 repeat-like"/>
    <property type="match status" value="1"/>
</dbReference>
<evidence type="ECO:0000256" key="4">
    <source>
        <dbReference type="ARBA" id="ARBA00022927"/>
    </source>
</evidence>
<dbReference type="Gene3D" id="2.130.10.10">
    <property type="entry name" value="YVTN repeat-like/Quinoprotein amine dehydrogenase"/>
    <property type="match status" value="1"/>
</dbReference>
<sequence length="2347" mass="266457">MAAGGAGKGDSILYDLLVNAEWTLEGEILKKPGSDQLRGSLPKKCWTVTQNSITWIFKGMQNIVSGSSMINGIPAQLHRIVSGNSGWSIALSSDGNLLAVLQEQCIEIRSLKDDFNSVVAKCPVERDTLPQWRQLAWSQDCSMLACSYSWGEVAVFDLGGELLFTIPQCLTGSVSLPSNLSMAVSGLVFIDHKNSPQWSAELLVINYDGTLTNYLVSPTNGYQENHTFSFTNILHHGVYCVTYIAQFKLLVIGSVAERHGDTFLEEVPSALDCGLSAWRILSGFPYYKQIEDNHIDIQAGSDMFKRISKLSLFHSAAGKDGIFHTSLSPDKTKLAAVHISGMLSVWHVPSLRYSNAWGPDDQPSVENPEDELAFSASMMLKTNKGDTFFGLTDANWWSQEALILAHSKGAVTVSCLTESLYNLLGHSPEWCGPWPHITQAHHGGFLILECENSISKSRSKLSITKDNEMDYNEDDDDDDSDDDEITLGQKTRAYAKQVLFFLTESERFQPPVKRPKVLYRTYRLVCIRSTTPEELYSRKIELEEYGDALVLAQTYGLDSDLVYQKQWRKSRVSVASIHDYLSKVKNRLWVLNECVERVPDTLDATKQLLEYGLRGTDAKVIDALGKGEKDIGFIITEQENSDEHQKTLEEKRQEHTREIEDSLDFTNFNLEQRDVCRYRLKLLKYLDRLSTYEAILGGPHIAHEEYSKEFFQGFRETNVVQAAVQYAKDGEWEALDAIFTYHGLHTLPHRLAILSNFSETKPPSDYEALLPEVSESCKDVLHWDQRCWRASDWCEKEECKKMLNWGNEGDNGDFLYEENPQLEVYRVKMTPDLLTLWYKNRALEIERLSKQVSNSLALIKLGKEKHIQGLDILYDDLLIMETLIYECCTDVHLGLEDFQTMTDLEKLRMILAKSSQVHFVKDFKRWALPFLNRMDKRNAGSENRLIHQYLTDIAKFDLTYVLKVFQNSTTELKEPLIVDVEQLMKLSIECIYICKRDDQVDLGFSILDCLPPPDEDILSDQIRELNKQVDKLENHLRACQILDKHRLSKPVHYIVDTEANIDEAKNLMTTLATLTAKRSPPVRENNWKELLKDLLSLQQLVYDCLDSDTCYEIYTKTLLHSGITENILLAGQMLHKSGIAEHHRPPQDQLSGPRIPYRQSVELVLEASREYYNSSNDLSDSAMELARTCLNLFEERPVQIQEEFNLVEALSLLNDFGIQVLPLEVRLCDDKLGLVQKALESSLDAYKKTQKILSLASLLQVSGSEEQTRKGRVLILVAEAALAKSDFTAAYGICQQLMKEGYHSAWRVCRAVGENEDYKDLIARQSLLSFALTHCSPDVIETLINSRSLVETQILYKELSRHNGKEEEEDEEESEAKNKKSLLSQMAGRDWWRDTVMWIRPLHLGSKALNGQCPNDNESNELLIQNFHPFYQTLMRKDKQYQLEAGLPYSQLCAQRKSNSEFYIRHCLLRLQKLSECRAEGSIEEPATEVLLSLADSALKFDTAQGLAYLLALPKLSEANQIFQNYANDYFCLHLATYSFALEIYTTINPDETLDQPPVYSQDPDDVITHVINEVNHIVGCNCPEDLQDVCSCLIKWYNQMTDFAQAQLLHSLGRGVDIGRFARDLEYKKETILGLAMTVEDNVFTTAISLADRYDISQWEVLIGHLEWLFSDSRMATKEIQDRVNRLEMMTCLMKDPVQTSIRMMNNIYPTIDGTMHARLIYYYMLLQQCQEKNAPVQDVLDAQTHVKVLKKLKSAAPGLDYKKLIFGTSPLQVMATVLSSSNVHLLAKLGSKIPTKDGGFISPSEVFRTFTENLFWKGEQKSKENGQDDTIDWVHRYDACHKFFTRLTPTDLVKLVDNMTFSEQAVDTLPLERRVDIVNRSLRFVRQQDAALKKKGVPDGEELRQENCDGMTYEKVALHLEQSARHLESMTDGIIYELINLDEDNNTQYARLYDLTRSSPDLMNTLVSNMITNGVSLESANNLLRLASRQTHQSWRVIHALQDCLTRILNALSDPENTSFKTSCPSKNVMEVFENIIMTVSSHIKNGGSLVTQEDVLSILRPFCANVLVPAKVKTAVLHTLEGYFDFSGEDTFLLLFYQTEAIVTANWKKELLPDDIDSDGKRHDLFMELLKRATSLQELLSVGTLLHIWPVLAATELSEHDPEINPWIQLMQKMIEYGDDGQHFLGLMKNTAISTALEVQCCHYVFDILLSSSRCPDVVALKFGLRTGHKELHHAVIARMTNLTVNEETCDDELLESLVLSNLAPEVAKTPFLKPLFKFVLGNSRSNEKESGVEGVCVKKVAAQLQSAGYSAEAGSLLLSYHRVPVVLRTLDSALGTLSEWLKR</sequence>
<evidence type="ECO:0000259" key="8">
    <source>
        <dbReference type="Pfam" id="PF15492"/>
    </source>
</evidence>
<dbReference type="GO" id="GO:0015031">
    <property type="term" value="P:protein transport"/>
    <property type="evidence" value="ECO:0007669"/>
    <property type="project" value="UniProtKB-KW"/>
</dbReference>